<dbReference type="InterPro" id="IPR050789">
    <property type="entry name" value="Diverse_Enzym_Activities"/>
</dbReference>
<sequence length="494" mass="54988">MKKHYTASPEDQGMDSAKLARVFDEIVGGKFCETHGVYAVRNGEPVFETYFYPYTSDTLHNVFSVTKSLTSALIGIAIKEGLLEGVHQRVFDFFPEHAGFNTDPRKNALTIEHLLTMTGGFEWDDETDLKACVLSDNWAGYVLSKPMAEEPGTVYCYNTGGSYLLTAILDKVAGMPTSRFADRCLFGPLGITDYSWITDPQGILIGGFGANLKPSDMVKFGMLYLNEGQYQGKRIVTEEWVRASTKKRTDNGYGYHWWVFEEERRYAASGYGGQYIYVVLEANLVVAVTNGGGYELPVGLFTQAIVSDSPLPANPEALALLEIRALQAEQAPVITTRELPGMAKRISGRTLRFEPSRSGIETVTFDFDTGRPMEADIVIGIGSGVRRHAFGLDNRYRISSVRPNIDIPAEQIAMVHDFSTLLPCMLPTYTVGRRGSWQDETTFVLHNEGIETGFRQHMTFRFDGDGDRVSVEIGIPSYEDLYTVEAKWEGSDSE</sequence>
<comment type="caution">
    <text evidence="2">The sequence shown here is derived from an EMBL/GenBank/DDBJ whole genome shotgun (WGS) entry which is preliminary data.</text>
</comment>
<dbReference type="InterPro" id="IPR001466">
    <property type="entry name" value="Beta-lactam-related"/>
</dbReference>
<gene>
    <name evidence="2" type="ORF">DL346_25115</name>
</gene>
<evidence type="ECO:0000313" key="3">
    <source>
        <dbReference type="Proteomes" id="UP000249260"/>
    </source>
</evidence>
<reference evidence="2 3" key="1">
    <citation type="submission" date="2018-06" db="EMBL/GenBank/DDBJ databases">
        <title>Paenibacillus montanisoli sp. nov., isolated from mountain area soil.</title>
        <authorList>
            <person name="Wu M."/>
        </authorList>
    </citation>
    <scope>NUCLEOTIDE SEQUENCE [LARGE SCALE GENOMIC DNA]</scope>
    <source>
        <strain evidence="2 3">RA17</strain>
    </source>
</reference>
<dbReference type="Gene3D" id="3.40.710.10">
    <property type="entry name" value="DD-peptidase/beta-lactamase superfamily"/>
    <property type="match status" value="1"/>
</dbReference>
<name>A0A328TVN9_9BACL</name>
<organism evidence="2 3">
    <name type="scientific">Paenibacillus montanisoli</name>
    <dbReference type="NCBI Taxonomy" id="2081970"/>
    <lineage>
        <taxon>Bacteria</taxon>
        <taxon>Bacillati</taxon>
        <taxon>Bacillota</taxon>
        <taxon>Bacilli</taxon>
        <taxon>Bacillales</taxon>
        <taxon>Paenibacillaceae</taxon>
        <taxon>Paenibacillus</taxon>
    </lineage>
</organism>
<proteinExistence type="predicted"/>
<dbReference type="Pfam" id="PF00144">
    <property type="entry name" value="Beta-lactamase"/>
    <property type="match status" value="1"/>
</dbReference>
<dbReference type="InterPro" id="IPR012338">
    <property type="entry name" value="Beta-lactam/transpept-like"/>
</dbReference>
<dbReference type="EMBL" id="QLUW01000006">
    <property type="protein sequence ID" value="RAP73563.1"/>
    <property type="molecule type" value="Genomic_DNA"/>
</dbReference>
<dbReference type="OrthoDB" id="9773047at2"/>
<dbReference type="PANTHER" id="PTHR43283:SF7">
    <property type="entry name" value="BETA-LACTAMASE-RELATED DOMAIN-CONTAINING PROTEIN"/>
    <property type="match status" value="1"/>
</dbReference>
<protein>
    <recommendedName>
        <fullName evidence="1">Beta-lactamase-related domain-containing protein</fullName>
    </recommendedName>
</protein>
<dbReference type="Proteomes" id="UP000249260">
    <property type="component" value="Unassembled WGS sequence"/>
</dbReference>
<evidence type="ECO:0000313" key="2">
    <source>
        <dbReference type="EMBL" id="RAP73563.1"/>
    </source>
</evidence>
<keyword evidence="3" id="KW-1185">Reference proteome</keyword>
<evidence type="ECO:0000259" key="1">
    <source>
        <dbReference type="Pfam" id="PF00144"/>
    </source>
</evidence>
<accession>A0A328TVN9</accession>
<feature type="domain" description="Beta-lactamase-related" evidence="1">
    <location>
        <begin position="36"/>
        <end position="289"/>
    </location>
</feature>
<dbReference type="AlphaFoldDB" id="A0A328TVN9"/>
<dbReference type="RefSeq" id="WP_112885147.1">
    <property type="nucleotide sequence ID" value="NZ_QLUW01000006.1"/>
</dbReference>
<dbReference type="SUPFAM" id="SSF56601">
    <property type="entry name" value="beta-lactamase/transpeptidase-like"/>
    <property type="match status" value="1"/>
</dbReference>
<dbReference type="PANTHER" id="PTHR43283">
    <property type="entry name" value="BETA-LACTAMASE-RELATED"/>
    <property type="match status" value="1"/>
</dbReference>